<comment type="caution">
    <text evidence="1">The sequence shown here is derived from an EMBL/GenBank/DDBJ whole genome shotgun (WGS) entry which is preliminary data.</text>
</comment>
<protein>
    <submittedName>
        <fullName evidence="1">Uncharacterized protein</fullName>
    </submittedName>
</protein>
<reference evidence="1" key="1">
    <citation type="submission" date="2020-05" db="EMBL/GenBank/DDBJ databases">
        <title>WGS assembly of Corymbia citriodora subspecies variegata.</title>
        <authorList>
            <person name="Barry K."/>
            <person name="Hundley H."/>
            <person name="Shu S."/>
            <person name="Jenkins J."/>
            <person name="Grimwood J."/>
            <person name="Baten A."/>
        </authorList>
    </citation>
    <scope>NUCLEOTIDE SEQUENCE</scope>
    <source>
        <strain evidence="1">CV2-018</strain>
    </source>
</reference>
<dbReference type="AlphaFoldDB" id="A0A8T0CS67"/>
<dbReference type="Gramene" id="rna-gnl|WGS:JABURB|Cocit.L0473.1">
    <property type="protein sequence ID" value="cds-KAF7849612.1"/>
    <property type="gene ID" value="gene-BT93_L0473"/>
</dbReference>
<proteinExistence type="predicted"/>
<dbReference type="EMBL" id="MU089738">
    <property type="protein sequence ID" value="KAF7849612.1"/>
    <property type="molecule type" value="Genomic_DNA"/>
</dbReference>
<keyword evidence="2" id="KW-1185">Reference proteome</keyword>
<evidence type="ECO:0000313" key="2">
    <source>
        <dbReference type="Proteomes" id="UP000806378"/>
    </source>
</evidence>
<sequence>MTHRMQQDMQKWKLLMFFLNSGGGWDFCPQNLQRSIQHAPFK</sequence>
<gene>
    <name evidence="1" type="ORF">BT93_L0473</name>
</gene>
<organism evidence="1 2">
    <name type="scientific">Corymbia citriodora subsp. variegata</name>
    <dbReference type="NCBI Taxonomy" id="360336"/>
    <lineage>
        <taxon>Eukaryota</taxon>
        <taxon>Viridiplantae</taxon>
        <taxon>Streptophyta</taxon>
        <taxon>Embryophyta</taxon>
        <taxon>Tracheophyta</taxon>
        <taxon>Spermatophyta</taxon>
        <taxon>Magnoliopsida</taxon>
        <taxon>eudicotyledons</taxon>
        <taxon>Gunneridae</taxon>
        <taxon>Pentapetalae</taxon>
        <taxon>rosids</taxon>
        <taxon>malvids</taxon>
        <taxon>Myrtales</taxon>
        <taxon>Myrtaceae</taxon>
        <taxon>Myrtoideae</taxon>
        <taxon>Eucalypteae</taxon>
        <taxon>Corymbia</taxon>
    </lineage>
</organism>
<name>A0A8T0CS67_CORYI</name>
<evidence type="ECO:0000313" key="1">
    <source>
        <dbReference type="EMBL" id="KAF7849612.1"/>
    </source>
</evidence>
<accession>A0A8T0CS67</accession>
<dbReference type="OrthoDB" id="1824751at2759"/>
<dbReference type="Proteomes" id="UP000806378">
    <property type="component" value="Unassembled WGS sequence"/>
</dbReference>